<feature type="compositionally biased region" description="Low complexity" evidence="1">
    <location>
        <begin position="44"/>
        <end position="63"/>
    </location>
</feature>
<name>A0A0K1QA02_9BACT</name>
<evidence type="ECO:0000313" key="2">
    <source>
        <dbReference type="EMBL" id="AKV02568.1"/>
    </source>
</evidence>
<dbReference type="EMBL" id="CP012333">
    <property type="protein sequence ID" value="AKV02568.1"/>
    <property type="molecule type" value="Genomic_DNA"/>
</dbReference>
<dbReference type="AlphaFoldDB" id="A0A0K1QA02"/>
<dbReference type="KEGG" id="llu:AKJ09_09231"/>
<dbReference type="Proteomes" id="UP000064967">
    <property type="component" value="Chromosome"/>
</dbReference>
<reference evidence="2 3" key="1">
    <citation type="submission" date="2015-08" db="EMBL/GenBank/DDBJ databases">
        <authorList>
            <person name="Babu N.S."/>
            <person name="Beckwith C.J."/>
            <person name="Beseler K.G."/>
            <person name="Brison A."/>
            <person name="Carone J.V."/>
            <person name="Caskin T.P."/>
            <person name="Diamond M."/>
            <person name="Durham M.E."/>
            <person name="Foxe J.M."/>
            <person name="Go M."/>
            <person name="Henderson B.A."/>
            <person name="Jones I.B."/>
            <person name="McGettigan J.A."/>
            <person name="Micheletti S.J."/>
            <person name="Nasrallah M.E."/>
            <person name="Ortiz D."/>
            <person name="Piller C.R."/>
            <person name="Privatt S.R."/>
            <person name="Schneider S.L."/>
            <person name="Sharp S."/>
            <person name="Smith T.C."/>
            <person name="Stanton J.D."/>
            <person name="Ullery H.E."/>
            <person name="Wilson R.J."/>
            <person name="Serrano M.G."/>
            <person name="Buck G."/>
            <person name="Lee V."/>
            <person name="Wang Y."/>
            <person name="Carvalho R."/>
            <person name="Voegtly L."/>
            <person name="Shi R."/>
            <person name="Duckworth R."/>
            <person name="Johnson A."/>
            <person name="Loviza R."/>
            <person name="Walstead R."/>
            <person name="Shah Z."/>
            <person name="Kiflezghi M."/>
            <person name="Wade K."/>
            <person name="Ball S.L."/>
            <person name="Bradley K.W."/>
            <person name="Asai D.J."/>
            <person name="Bowman C.A."/>
            <person name="Russell D.A."/>
            <person name="Pope W.H."/>
            <person name="Jacobs-Sera D."/>
            <person name="Hendrix R.W."/>
            <person name="Hatfull G.F."/>
        </authorList>
    </citation>
    <scope>NUCLEOTIDE SEQUENCE [LARGE SCALE GENOMIC DNA]</scope>
    <source>
        <strain evidence="2 3">DSM 27648</strain>
    </source>
</reference>
<accession>A0A0K1QA02</accession>
<sequence length="204" mass="19630">MGDDPAPGTSATIAQGELDGACFANGTCNTGLSCNVIEGKPKCTSSSDTPSGDASSGDPPSGGNTDASGPIVCKFQTTTFPCGGQQSANVCYGKTQSCTLTGCNADELLWACNSARQCGTACCVAPEVATLAAGINCTEGTLVIAAGAASGATCSSGTACGAGQTQLCQANADCPTGQRCTPVKIVGPGAGAALNGTIVAACVP</sequence>
<feature type="region of interest" description="Disordered" evidence="1">
    <location>
        <begin position="42"/>
        <end position="64"/>
    </location>
</feature>
<proteinExistence type="predicted"/>
<keyword evidence="3" id="KW-1185">Reference proteome</keyword>
<evidence type="ECO:0000313" key="3">
    <source>
        <dbReference type="Proteomes" id="UP000064967"/>
    </source>
</evidence>
<organism evidence="2 3">
    <name type="scientific">Labilithrix luteola</name>
    <dbReference type="NCBI Taxonomy" id="1391654"/>
    <lineage>
        <taxon>Bacteria</taxon>
        <taxon>Pseudomonadati</taxon>
        <taxon>Myxococcota</taxon>
        <taxon>Polyangia</taxon>
        <taxon>Polyangiales</taxon>
        <taxon>Labilitrichaceae</taxon>
        <taxon>Labilithrix</taxon>
    </lineage>
</organism>
<protein>
    <submittedName>
        <fullName evidence="2">Uncharacterized protein</fullName>
    </submittedName>
</protein>
<evidence type="ECO:0000256" key="1">
    <source>
        <dbReference type="SAM" id="MobiDB-lite"/>
    </source>
</evidence>
<gene>
    <name evidence="2" type="ORF">AKJ09_09231</name>
</gene>